<dbReference type="InterPro" id="IPR018456">
    <property type="entry name" value="PTR2_symporter_CS"/>
</dbReference>
<feature type="transmembrane region" description="Helical" evidence="11">
    <location>
        <begin position="21"/>
        <end position="39"/>
    </location>
</feature>
<evidence type="ECO:0000256" key="2">
    <source>
        <dbReference type="ARBA" id="ARBA00005982"/>
    </source>
</evidence>
<keyword evidence="4 10" id="KW-0812">Transmembrane</keyword>
<feature type="transmembrane region" description="Helical" evidence="11">
    <location>
        <begin position="574"/>
        <end position="594"/>
    </location>
</feature>
<dbReference type="GO" id="GO:0015031">
    <property type="term" value="P:protein transport"/>
    <property type="evidence" value="ECO:0007669"/>
    <property type="project" value="UniProtKB-KW"/>
</dbReference>
<evidence type="ECO:0000313" key="13">
    <source>
        <dbReference type="Proteomes" id="UP000325440"/>
    </source>
</evidence>
<comment type="subcellular location">
    <subcellularLocation>
        <location evidence="1 10">Membrane</location>
        <topology evidence="1 10">Multi-pass membrane protein</topology>
    </subcellularLocation>
</comment>
<feature type="transmembrane region" description="Helical" evidence="11">
    <location>
        <begin position="75"/>
        <end position="95"/>
    </location>
</feature>
<protein>
    <recommendedName>
        <fullName evidence="9">Oligopeptide transporter 1</fullName>
    </recommendedName>
</protein>
<evidence type="ECO:0000313" key="12">
    <source>
        <dbReference type="EMBL" id="VVC31973.1"/>
    </source>
</evidence>
<feature type="transmembrane region" description="Helical" evidence="11">
    <location>
        <begin position="638"/>
        <end position="656"/>
    </location>
</feature>
<evidence type="ECO:0000256" key="5">
    <source>
        <dbReference type="ARBA" id="ARBA00022856"/>
    </source>
</evidence>
<evidence type="ECO:0000256" key="3">
    <source>
        <dbReference type="ARBA" id="ARBA00022448"/>
    </source>
</evidence>
<organism evidence="12 13">
    <name type="scientific">Cinara cedri</name>
    <dbReference type="NCBI Taxonomy" id="506608"/>
    <lineage>
        <taxon>Eukaryota</taxon>
        <taxon>Metazoa</taxon>
        <taxon>Ecdysozoa</taxon>
        <taxon>Arthropoda</taxon>
        <taxon>Hexapoda</taxon>
        <taxon>Insecta</taxon>
        <taxon>Pterygota</taxon>
        <taxon>Neoptera</taxon>
        <taxon>Paraneoptera</taxon>
        <taxon>Hemiptera</taxon>
        <taxon>Sternorrhyncha</taxon>
        <taxon>Aphidomorpha</taxon>
        <taxon>Aphidoidea</taxon>
        <taxon>Aphididae</taxon>
        <taxon>Lachninae</taxon>
        <taxon>Cinara</taxon>
    </lineage>
</organism>
<dbReference type="PROSITE" id="PS01023">
    <property type="entry name" value="PTR2_2"/>
    <property type="match status" value="1"/>
</dbReference>
<keyword evidence="13" id="KW-1185">Reference proteome</keyword>
<evidence type="ECO:0000256" key="8">
    <source>
        <dbReference type="ARBA" id="ARBA00023136"/>
    </source>
</evidence>
<feature type="transmembrane region" description="Helical" evidence="11">
    <location>
        <begin position="343"/>
        <end position="364"/>
    </location>
</feature>
<comment type="similarity">
    <text evidence="2 10">Belongs to the major facilitator superfamily. Proton-dependent oligopeptide transporter (POT/PTR) (TC 2.A.17) family.</text>
</comment>
<dbReference type="Proteomes" id="UP000325440">
    <property type="component" value="Unassembled WGS sequence"/>
</dbReference>
<dbReference type="FunFam" id="1.20.1250.20:FF:000049">
    <property type="entry name" value="Solute carrier family 15 member 2"/>
    <property type="match status" value="1"/>
</dbReference>
<keyword evidence="3 10" id="KW-0813">Transport</keyword>
<feature type="transmembrane region" description="Helical" evidence="11">
    <location>
        <begin position="310"/>
        <end position="331"/>
    </location>
</feature>
<dbReference type="SUPFAM" id="SSF103473">
    <property type="entry name" value="MFS general substrate transporter"/>
    <property type="match status" value="1"/>
</dbReference>
<proteinExistence type="inferred from homology"/>
<evidence type="ECO:0000256" key="11">
    <source>
        <dbReference type="SAM" id="Phobius"/>
    </source>
</evidence>
<keyword evidence="8 11" id="KW-0472">Membrane</keyword>
<feature type="transmembrane region" description="Helical" evidence="11">
    <location>
        <begin position="180"/>
        <end position="199"/>
    </location>
</feature>
<keyword evidence="5" id="KW-0571">Peptide transport</keyword>
<dbReference type="AlphaFoldDB" id="A0A5E4MKQ0"/>
<dbReference type="InterPro" id="IPR036259">
    <property type="entry name" value="MFS_trans_sf"/>
</dbReference>
<dbReference type="GO" id="GO:0016020">
    <property type="term" value="C:membrane"/>
    <property type="evidence" value="ECO:0007669"/>
    <property type="project" value="UniProtKB-SubCell"/>
</dbReference>
<gene>
    <name evidence="12" type="ORF">CINCED_3A008459</name>
</gene>
<evidence type="ECO:0000256" key="1">
    <source>
        <dbReference type="ARBA" id="ARBA00004141"/>
    </source>
</evidence>
<keyword evidence="7 11" id="KW-1133">Transmembrane helix</keyword>
<evidence type="ECO:0000256" key="9">
    <source>
        <dbReference type="ARBA" id="ARBA00078114"/>
    </source>
</evidence>
<feature type="transmembrane region" description="Helical" evidence="11">
    <location>
        <begin position="260"/>
        <end position="278"/>
    </location>
</feature>
<dbReference type="EMBL" id="CABPRJ010000952">
    <property type="protein sequence ID" value="VVC31973.1"/>
    <property type="molecule type" value="Genomic_DNA"/>
</dbReference>
<dbReference type="GO" id="GO:0022857">
    <property type="term" value="F:transmembrane transporter activity"/>
    <property type="evidence" value="ECO:0007669"/>
    <property type="project" value="InterPro"/>
</dbReference>
<name>A0A5E4MKQ0_9HEMI</name>
<evidence type="ECO:0000256" key="7">
    <source>
        <dbReference type="ARBA" id="ARBA00022989"/>
    </source>
</evidence>
<feature type="transmembrane region" description="Helical" evidence="11">
    <location>
        <begin position="107"/>
        <end position="129"/>
    </location>
</feature>
<dbReference type="PROSITE" id="PS01022">
    <property type="entry name" value="PTR2_1"/>
    <property type="match status" value="1"/>
</dbReference>
<feature type="transmembrane region" description="Helical" evidence="11">
    <location>
        <begin position="45"/>
        <end position="63"/>
    </location>
</feature>
<evidence type="ECO:0000256" key="10">
    <source>
        <dbReference type="RuleBase" id="RU003755"/>
    </source>
</evidence>
<dbReference type="OrthoDB" id="8904098at2759"/>
<feature type="transmembrane region" description="Helical" evidence="11">
    <location>
        <begin position="141"/>
        <end position="160"/>
    </location>
</feature>
<dbReference type="GO" id="GO:0006857">
    <property type="term" value="P:oligopeptide transport"/>
    <property type="evidence" value="ECO:0007669"/>
    <property type="project" value="InterPro"/>
</dbReference>
<sequence length="675" mass="76040">MAYPKSVWFIICNEFCERFSYYGLRTVLVLYLTSILQYNDDQSTIIYHMIVFLAYFSPLFGAIISDSYWGKFKTILYLSIVYAIGNLVVTGASLADSFSLNNQRYLALLGLVLISIGTGGIKPCVSSFGGDQFELPAQEVYLQKFFSIFYFSINAGSLISTSITPELRKDVQCFGRDTCFPLAFGIPAVLMVISIFIFISGKPLYKIKKPESNVIVTTSSCIYNALKKKLSLFSSNITKSHWLDYADDKFSEKEISDIRSALEVIYLFIPFPFFWALFDQQGSRWTLQATLMNGRIDFLNWTMKPDQMQVVNPLLVLLFIPIFEVLVYPLLAKIGIRKPLQKIALGGFLAALAFVLSAIVQNMIMGKAIHIDAGNGQLRLFNGFNCNVTVKSSANLFDHNLASLETLEIREIKVSNETSFPISLFIDSSCSSKLSETNLMSNVSIVEGKETSYFITHMNNKLNLKRIGYVDDLTKHSNPVLRIINSDDLSNKVFTMKNEESGKTAIELNLQTLTTIISVPLGKYRVFIDETFLTELYLLPFSVNTLTLQVNSEKISSHLAVLEKGNYIHIAWQLPQITVMTVAEIMFSITTLEFAFTQAPSSMKSLLAAVNLLTVALGNLIVVIVSEVRYFDNQAYEYLLFAGLMALDMIVFILMCSKYNYKNYSEPNEQTKLKT</sequence>
<keyword evidence="6" id="KW-0653">Protein transport</keyword>
<dbReference type="InterPro" id="IPR000109">
    <property type="entry name" value="POT_fam"/>
</dbReference>
<dbReference type="PANTHER" id="PTHR11654">
    <property type="entry name" value="OLIGOPEPTIDE TRANSPORTER-RELATED"/>
    <property type="match status" value="1"/>
</dbReference>
<dbReference type="Pfam" id="PF00854">
    <property type="entry name" value="PTR2"/>
    <property type="match status" value="2"/>
</dbReference>
<dbReference type="Gene3D" id="1.20.1250.20">
    <property type="entry name" value="MFS general substrate transporter like domains"/>
    <property type="match status" value="2"/>
</dbReference>
<feature type="transmembrane region" description="Helical" evidence="11">
    <location>
        <begin position="606"/>
        <end position="626"/>
    </location>
</feature>
<evidence type="ECO:0000256" key="6">
    <source>
        <dbReference type="ARBA" id="ARBA00022927"/>
    </source>
</evidence>
<reference evidence="12 13" key="1">
    <citation type="submission" date="2019-08" db="EMBL/GenBank/DDBJ databases">
        <authorList>
            <person name="Alioto T."/>
            <person name="Alioto T."/>
            <person name="Gomez Garrido J."/>
        </authorList>
    </citation>
    <scope>NUCLEOTIDE SEQUENCE [LARGE SCALE GENOMIC DNA]</scope>
</reference>
<accession>A0A5E4MKQ0</accession>
<dbReference type="CDD" id="cd17347">
    <property type="entry name" value="MFS_SLC15A1_2_like"/>
    <property type="match status" value="1"/>
</dbReference>
<evidence type="ECO:0000256" key="4">
    <source>
        <dbReference type="ARBA" id="ARBA00022692"/>
    </source>
</evidence>